<proteinExistence type="inferred from homology"/>
<dbReference type="PIRSF" id="PIRSF018267">
    <property type="entry name" value="VSR_endonuc"/>
    <property type="match status" value="1"/>
</dbReference>
<dbReference type="REBASE" id="699737">
    <property type="entry name" value="V.PdiF128ORF22190P"/>
</dbReference>
<dbReference type="AlphaFoldDB" id="A0AAX3QRS6"/>
<sequence>MAKVKQKNTAPEIIVRKFLFSKGFRYRINVKSLSGTPDIVLSKYKTVIFVHGCFWHGHTCRAGHLPSSNLDYWVTKIEKNIERDNRKINELEKLGWNVVVIWQCEIKALKNREIRFSKLISEIERK</sequence>
<dbReference type="Gene3D" id="3.40.960.10">
    <property type="entry name" value="VSR Endonuclease"/>
    <property type="match status" value="1"/>
</dbReference>
<evidence type="ECO:0000256" key="2">
    <source>
        <dbReference type="ARBA" id="ARBA00022759"/>
    </source>
</evidence>
<protein>
    <submittedName>
        <fullName evidence="7">Very short patch repair endonuclease</fullName>
    </submittedName>
</protein>
<gene>
    <name evidence="7" type="ORF">P2T59_22195</name>
</gene>
<reference evidence="7" key="1">
    <citation type="submission" date="2023-03" db="EMBL/GenBank/DDBJ databases">
        <title>Parabacteroides distasonis, a bacteria resistant against UC.</title>
        <authorList>
            <person name="Dai W."/>
        </authorList>
    </citation>
    <scope>NUCLEOTIDE SEQUENCE</scope>
    <source>
        <strain evidence="7">F1-28</strain>
    </source>
</reference>
<evidence type="ECO:0000256" key="1">
    <source>
        <dbReference type="ARBA" id="ARBA00022722"/>
    </source>
</evidence>
<keyword evidence="4" id="KW-0378">Hydrolase</keyword>
<name>A0AAX3QRS6_PARDI</name>
<accession>A0AAX3QRS6</accession>
<evidence type="ECO:0000313" key="7">
    <source>
        <dbReference type="EMBL" id="WET64358.1"/>
    </source>
</evidence>
<dbReference type="GO" id="GO:0016787">
    <property type="term" value="F:hydrolase activity"/>
    <property type="evidence" value="ECO:0007669"/>
    <property type="project" value="UniProtKB-KW"/>
</dbReference>
<keyword evidence="3" id="KW-0227">DNA damage</keyword>
<dbReference type="GO" id="GO:0006298">
    <property type="term" value="P:mismatch repair"/>
    <property type="evidence" value="ECO:0007669"/>
    <property type="project" value="InterPro"/>
</dbReference>
<dbReference type="InterPro" id="IPR011335">
    <property type="entry name" value="Restrct_endonuc-II-like"/>
</dbReference>
<evidence type="ECO:0000256" key="5">
    <source>
        <dbReference type="ARBA" id="ARBA00023204"/>
    </source>
</evidence>
<dbReference type="Proteomes" id="UP001221009">
    <property type="component" value="Chromosome"/>
</dbReference>
<comment type="similarity">
    <text evidence="6">Belongs to the Vsr family.</text>
</comment>
<dbReference type="EMBL" id="CP120353">
    <property type="protein sequence ID" value="WET64358.1"/>
    <property type="molecule type" value="Genomic_DNA"/>
</dbReference>
<dbReference type="SUPFAM" id="SSF52980">
    <property type="entry name" value="Restriction endonuclease-like"/>
    <property type="match status" value="1"/>
</dbReference>
<evidence type="ECO:0000256" key="6">
    <source>
        <dbReference type="ARBA" id="ARBA00029466"/>
    </source>
</evidence>
<organism evidence="7 8">
    <name type="scientific">Parabacteroides distasonis</name>
    <dbReference type="NCBI Taxonomy" id="823"/>
    <lineage>
        <taxon>Bacteria</taxon>
        <taxon>Pseudomonadati</taxon>
        <taxon>Bacteroidota</taxon>
        <taxon>Bacteroidia</taxon>
        <taxon>Bacteroidales</taxon>
        <taxon>Tannerellaceae</taxon>
        <taxon>Parabacteroides</taxon>
    </lineage>
</organism>
<dbReference type="NCBIfam" id="TIGR00632">
    <property type="entry name" value="vsr"/>
    <property type="match status" value="1"/>
</dbReference>
<dbReference type="GO" id="GO:0004519">
    <property type="term" value="F:endonuclease activity"/>
    <property type="evidence" value="ECO:0007669"/>
    <property type="project" value="UniProtKB-KW"/>
</dbReference>
<evidence type="ECO:0000256" key="3">
    <source>
        <dbReference type="ARBA" id="ARBA00022763"/>
    </source>
</evidence>
<keyword evidence="1" id="KW-0540">Nuclease</keyword>
<keyword evidence="2 7" id="KW-0255">Endonuclease</keyword>
<keyword evidence="5" id="KW-0234">DNA repair</keyword>
<dbReference type="Pfam" id="PF03852">
    <property type="entry name" value="Vsr"/>
    <property type="match status" value="1"/>
</dbReference>
<evidence type="ECO:0000313" key="8">
    <source>
        <dbReference type="Proteomes" id="UP001221009"/>
    </source>
</evidence>
<dbReference type="InterPro" id="IPR004603">
    <property type="entry name" value="DNA_mismatch_endonuc_vsr"/>
</dbReference>
<evidence type="ECO:0000256" key="4">
    <source>
        <dbReference type="ARBA" id="ARBA00022801"/>
    </source>
</evidence>
<dbReference type="CDD" id="cd00221">
    <property type="entry name" value="Vsr"/>
    <property type="match status" value="1"/>
</dbReference>
<dbReference type="RefSeq" id="WP_229033151.1">
    <property type="nucleotide sequence ID" value="NZ_CP120353.1"/>
</dbReference>